<dbReference type="SUPFAM" id="SSF47413">
    <property type="entry name" value="lambda repressor-like DNA-binding domains"/>
    <property type="match status" value="1"/>
</dbReference>
<proteinExistence type="predicted"/>
<dbReference type="Gene3D" id="1.10.260.40">
    <property type="entry name" value="lambda repressor-like DNA-binding domains"/>
    <property type="match status" value="1"/>
</dbReference>
<gene>
    <name evidence="1" type="ORF">ICHIAU1_23280</name>
</gene>
<dbReference type="AlphaFoldDB" id="A0A679I6I9"/>
<dbReference type="PROSITE" id="PS50943">
    <property type="entry name" value="HTH_CROC1"/>
    <property type="match status" value="1"/>
</dbReference>
<dbReference type="Proteomes" id="UP000463961">
    <property type="component" value="Chromosome"/>
</dbReference>
<protein>
    <submittedName>
        <fullName evidence="1">Transcriptional regulator</fullName>
    </submittedName>
</protein>
<dbReference type="InterPro" id="IPR039554">
    <property type="entry name" value="HigA2-like_HTH"/>
</dbReference>
<dbReference type="Pfam" id="PF13744">
    <property type="entry name" value="HTH_37"/>
    <property type="match status" value="1"/>
</dbReference>
<accession>A0A679I6I9</accession>
<organism evidence="1 2">
    <name type="scientific">Fluviibacter phosphoraccumulans</name>
    <dbReference type="NCBI Taxonomy" id="1751046"/>
    <lineage>
        <taxon>Bacteria</taxon>
        <taxon>Pseudomonadati</taxon>
        <taxon>Pseudomonadota</taxon>
        <taxon>Betaproteobacteria</taxon>
        <taxon>Rhodocyclales</taxon>
        <taxon>Fluviibacteraceae</taxon>
        <taxon>Fluviibacter</taxon>
    </lineage>
</organism>
<dbReference type="InterPro" id="IPR010982">
    <property type="entry name" value="Lambda_DNA-bd_dom_sf"/>
</dbReference>
<sequence>MTTKKFSSVWDAIADTKQEAVSMKVRSDLMRAIQEWMTDKGCTQTDAATLFGVTQPRISDLVRGRISLFSTDVLLDMAATAGLRPKVTVHLTAKKTAPTAPTKRYRKEVAVAA</sequence>
<dbReference type="EMBL" id="AP022345">
    <property type="protein sequence ID" value="BBU70045.1"/>
    <property type="molecule type" value="Genomic_DNA"/>
</dbReference>
<dbReference type="OrthoDB" id="129377at2"/>
<name>A0A679I6I9_9RHOO</name>
<keyword evidence="2" id="KW-1185">Reference proteome</keyword>
<dbReference type="InterPro" id="IPR001387">
    <property type="entry name" value="Cro/C1-type_HTH"/>
</dbReference>
<dbReference type="SMART" id="SM00530">
    <property type="entry name" value="HTH_XRE"/>
    <property type="match status" value="1"/>
</dbReference>
<evidence type="ECO:0000313" key="2">
    <source>
        <dbReference type="Proteomes" id="UP000463961"/>
    </source>
</evidence>
<reference evidence="2" key="1">
    <citation type="submission" date="2020-01" db="EMBL/GenBank/DDBJ databases">
        <title>Phosphoaccumulans saitamaens gen. nov., sp. nov., a polyphosphate accumulating bacterium isolated from surface river water.</title>
        <authorList>
            <person name="Watanabe K."/>
            <person name="Suda W."/>
        </authorList>
    </citation>
    <scope>NUCLEOTIDE SEQUENCE [LARGE SCALE GENOMIC DNA]</scope>
    <source>
        <strain evidence="2">ICHIAU1</strain>
    </source>
</reference>
<dbReference type="GO" id="GO:0003677">
    <property type="term" value="F:DNA binding"/>
    <property type="evidence" value="ECO:0007669"/>
    <property type="project" value="InterPro"/>
</dbReference>
<evidence type="ECO:0000313" key="1">
    <source>
        <dbReference type="EMBL" id="BBU70045.1"/>
    </source>
</evidence>
<dbReference type="RefSeq" id="WP_162049320.1">
    <property type="nucleotide sequence ID" value="NZ_AP019011.1"/>
</dbReference>
<dbReference type="CDD" id="cd00093">
    <property type="entry name" value="HTH_XRE"/>
    <property type="match status" value="1"/>
</dbReference>